<dbReference type="GO" id="GO:0005737">
    <property type="term" value="C:cytoplasm"/>
    <property type="evidence" value="ECO:0007669"/>
    <property type="project" value="InterPro"/>
</dbReference>
<dbReference type="GO" id="GO:0030145">
    <property type="term" value="F:manganese ion binding"/>
    <property type="evidence" value="ECO:0007669"/>
    <property type="project" value="InterPro"/>
</dbReference>
<dbReference type="RefSeq" id="WP_014808509.1">
    <property type="nucleotide sequence ID" value="NC_018025.1"/>
</dbReference>
<name>I4C1B2_DESTA</name>
<dbReference type="eggNOG" id="COG2407">
    <property type="taxonomic scope" value="Bacteria"/>
</dbReference>
<dbReference type="KEGG" id="dti:Desti_0626"/>
<dbReference type="STRING" id="706587.Desti_0626"/>
<accession>I4C1B2</accession>
<protein>
    <submittedName>
        <fullName evidence="4">L-fucose isomerase family protein</fullName>
    </submittedName>
</protein>
<dbReference type="AlphaFoldDB" id="I4C1B2"/>
<dbReference type="SUPFAM" id="SSF53743">
    <property type="entry name" value="FucI/AraA N-terminal and middle domains"/>
    <property type="match status" value="1"/>
</dbReference>
<dbReference type="OrthoDB" id="102178at2"/>
<evidence type="ECO:0000313" key="4">
    <source>
        <dbReference type="EMBL" id="AFM23353.1"/>
    </source>
</evidence>
<dbReference type="GO" id="GO:0008736">
    <property type="term" value="F:L-fucose isomerase activity"/>
    <property type="evidence" value="ECO:0007669"/>
    <property type="project" value="InterPro"/>
</dbReference>
<keyword evidence="1 4" id="KW-0413">Isomerase</keyword>
<proteinExistence type="predicted"/>
<keyword evidence="5" id="KW-1185">Reference proteome</keyword>
<keyword evidence="2" id="KW-0119">Carbohydrate metabolism</keyword>
<gene>
    <name evidence="4" type="ordered locus">Desti_0626</name>
</gene>
<dbReference type="PANTHER" id="PTHR37840">
    <property type="entry name" value="L-FUCOSE ISOMERASE"/>
    <property type="match status" value="1"/>
</dbReference>
<evidence type="ECO:0000313" key="5">
    <source>
        <dbReference type="Proteomes" id="UP000006055"/>
    </source>
</evidence>
<feature type="domain" description="L-fucose isomerase C-terminal" evidence="3">
    <location>
        <begin position="368"/>
        <end position="500"/>
    </location>
</feature>
<dbReference type="InterPro" id="IPR015888">
    <property type="entry name" value="Fuc_isomerase_C"/>
</dbReference>
<dbReference type="Gene3D" id="3.20.14.10">
    <property type="entry name" value="L-fucose/L-arabinose isomerase, C-terminal"/>
    <property type="match status" value="1"/>
</dbReference>
<dbReference type="GO" id="GO:0042355">
    <property type="term" value="P:L-fucose catabolic process"/>
    <property type="evidence" value="ECO:0007669"/>
    <property type="project" value="TreeGrafter"/>
</dbReference>
<evidence type="ECO:0000259" key="3">
    <source>
        <dbReference type="Pfam" id="PF02952"/>
    </source>
</evidence>
<sequence>MSTAKIGIFWPGDYRSKPNELARPNAEEATVQLERALKKLGRKSYRIEGFLTRPHEAIEKLGPVDDPLIGVCVHWCYGPHTTDGVVGKDSPLLLASNFSGQWPGLVGLLNTGACLESLGRKFSRVWSDAKDWTADDAFMARLAEWCSTGRIGYSTEQIGYSVPISKEAHAHSRLVVEEIRKRRILALMLGDTSMGMINGYFGPRRLAPIGFSEHKVDQAWIIDRGRSISDDRLNRAMNFVKKSGVTFHWGEDGADDFDENATREQLRDYLTVLDLVSEFKADCVGWQYQLGLVPLRPPSDFAEGLLNSVCRPESNGDVIITSTEGDQGNLIPMELMKRLLKVKGLHQAVMFHDVRWGAEYQGQFLWVLLNSGSCGGYAMSGDPATLKGVHSYRQPAEYFPIPGGTFAGESQPGNITWARAYLKDNDLWMDVGQGEVVTLPEQIREQWWCGTTRQWPFMAADLGVSRETLMAHYLSNHIAVAYGDILEEMAALSQTLGFRVRFLGRSA</sequence>
<dbReference type="InterPro" id="IPR009015">
    <property type="entry name" value="Fucose_isomerase_N/cen_sf"/>
</dbReference>
<dbReference type="HOGENOM" id="CLU_039041_0_0_7"/>
<organism evidence="4 5">
    <name type="scientific">Desulfomonile tiedjei (strain ATCC 49306 / DSM 6799 / DCB-1)</name>
    <dbReference type="NCBI Taxonomy" id="706587"/>
    <lineage>
        <taxon>Bacteria</taxon>
        <taxon>Pseudomonadati</taxon>
        <taxon>Thermodesulfobacteriota</taxon>
        <taxon>Desulfomonilia</taxon>
        <taxon>Desulfomonilales</taxon>
        <taxon>Desulfomonilaceae</taxon>
        <taxon>Desulfomonile</taxon>
    </lineage>
</organism>
<reference evidence="5" key="1">
    <citation type="submission" date="2012-06" db="EMBL/GenBank/DDBJ databases">
        <title>Complete sequence of chromosome of Desulfomonile tiedjei DSM 6799.</title>
        <authorList>
            <person name="Lucas S."/>
            <person name="Copeland A."/>
            <person name="Lapidus A."/>
            <person name="Glavina del Rio T."/>
            <person name="Dalin E."/>
            <person name="Tice H."/>
            <person name="Bruce D."/>
            <person name="Goodwin L."/>
            <person name="Pitluck S."/>
            <person name="Peters L."/>
            <person name="Ovchinnikova G."/>
            <person name="Zeytun A."/>
            <person name="Lu M."/>
            <person name="Kyrpides N."/>
            <person name="Mavromatis K."/>
            <person name="Ivanova N."/>
            <person name="Brettin T."/>
            <person name="Detter J.C."/>
            <person name="Han C."/>
            <person name="Larimer F."/>
            <person name="Land M."/>
            <person name="Hauser L."/>
            <person name="Markowitz V."/>
            <person name="Cheng J.-F."/>
            <person name="Hugenholtz P."/>
            <person name="Woyke T."/>
            <person name="Wu D."/>
            <person name="Spring S."/>
            <person name="Schroeder M."/>
            <person name="Brambilla E."/>
            <person name="Klenk H.-P."/>
            <person name="Eisen J.A."/>
        </authorList>
    </citation>
    <scope>NUCLEOTIDE SEQUENCE [LARGE SCALE GENOMIC DNA]</scope>
    <source>
        <strain evidence="5">ATCC 49306 / DSM 6799 / DCB-1</strain>
    </source>
</reference>
<dbReference type="Pfam" id="PF02952">
    <property type="entry name" value="Fucose_iso_C"/>
    <property type="match status" value="1"/>
</dbReference>
<evidence type="ECO:0000256" key="1">
    <source>
        <dbReference type="ARBA" id="ARBA00023235"/>
    </source>
</evidence>
<dbReference type="GO" id="GO:0019571">
    <property type="term" value="P:D-arabinose catabolic process"/>
    <property type="evidence" value="ECO:0007669"/>
    <property type="project" value="TreeGrafter"/>
</dbReference>
<dbReference type="EMBL" id="CP003360">
    <property type="protein sequence ID" value="AFM23353.1"/>
    <property type="molecule type" value="Genomic_DNA"/>
</dbReference>
<dbReference type="PANTHER" id="PTHR37840:SF1">
    <property type="entry name" value="L-FUCOSE ISOMERASE"/>
    <property type="match status" value="1"/>
</dbReference>
<dbReference type="GO" id="GO:0008790">
    <property type="term" value="F:arabinose isomerase activity"/>
    <property type="evidence" value="ECO:0007669"/>
    <property type="project" value="TreeGrafter"/>
</dbReference>
<dbReference type="InterPro" id="IPR005763">
    <property type="entry name" value="Fucose_isomerase"/>
</dbReference>
<dbReference type="Proteomes" id="UP000006055">
    <property type="component" value="Chromosome"/>
</dbReference>
<dbReference type="InterPro" id="IPR038393">
    <property type="entry name" value="Fuc_iso_dom3_sf"/>
</dbReference>
<evidence type="ECO:0000256" key="2">
    <source>
        <dbReference type="ARBA" id="ARBA00023277"/>
    </source>
</evidence>